<dbReference type="Pfam" id="PF10828">
    <property type="entry name" value="DUF2570"/>
    <property type="match status" value="1"/>
</dbReference>
<dbReference type="InterPro" id="IPR022538">
    <property type="entry name" value="DUF2570"/>
</dbReference>
<dbReference type="RefSeq" id="WP_132302382.1">
    <property type="nucleotide sequence ID" value="NZ_CP170642.1"/>
</dbReference>
<comment type="caution">
    <text evidence="2">The sequence shown here is derived from an EMBL/GenBank/DDBJ whole genome shotgun (WGS) entry which is preliminary data.</text>
</comment>
<evidence type="ECO:0000256" key="1">
    <source>
        <dbReference type="SAM" id="Coils"/>
    </source>
</evidence>
<evidence type="ECO:0000313" key="3">
    <source>
        <dbReference type="Proteomes" id="UP000295496"/>
    </source>
</evidence>
<dbReference type="AlphaFoldDB" id="A0A4R1KSR1"/>
<feature type="coiled-coil region" evidence="1">
    <location>
        <begin position="40"/>
        <end position="77"/>
    </location>
</feature>
<sequence length="107" mass="12249">MNRLTLGLIIAILGLCGWIWIQSQKMDSLYAKNQTQAQRIQSQSKTITQLKDEVEQNRQLTLELTKQESELREKADEVIKYIPAKAKSSDAYNAVAPDNVIEFLREP</sequence>
<organism evidence="2 3">
    <name type="scientific">Lonepinella koalarum</name>
    <dbReference type="NCBI Taxonomy" id="53417"/>
    <lineage>
        <taxon>Bacteria</taxon>
        <taxon>Pseudomonadati</taxon>
        <taxon>Pseudomonadota</taxon>
        <taxon>Gammaproteobacteria</taxon>
        <taxon>Pasteurellales</taxon>
        <taxon>Pasteurellaceae</taxon>
        <taxon>Lonepinella</taxon>
    </lineage>
</organism>
<proteinExistence type="predicted"/>
<protein>
    <submittedName>
        <fullName evidence="2">Uncharacterized protein DUF2570</fullName>
    </submittedName>
</protein>
<keyword evidence="3" id="KW-1185">Reference proteome</keyword>
<reference evidence="2 3" key="1">
    <citation type="submission" date="2019-03" db="EMBL/GenBank/DDBJ databases">
        <title>Genomic Encyclopedia of Type Strains, Phase IV (KMG-IV): sequencing the most valuable type-strain genomes for metagenomic binning, comparative biology and taxonomic classification.</title>
        <authorList>
            <person name="Goeker M."/>
        </authorList>
    </citation>
    <scope>NUCLEOTIDE SEQUENCE [LARGE SCALE GENOMIC DNA]</scope>
    <source>
        <strain evidence="2 3">DSM 10053</strain>
    </source>
</reference>
<dbReference type="EMBL" id="SMGJ01000006">
    <property type="protein sequence ID" value="TCK68088.1"/>
    <property type="molecule type" value="Genomic_DNA"/>
</dbReference>
<keyword evidence="1" id="KW-0175">Coiled coil</keyword>
<name>A0A4R1KSR1_9PAST</name>
<dbReference type="Proteomes" id="UP000295496">
    <property type="component" value="Unassembled WGS sequence"/>
</dbReference>
<accession>A0A4R1KSR1</accession>
<gene>
    <name evidence="2" type="ORF">EV692_1787</name>
</gene>
<evidence type="ECO:0000313" key="2">
    <source>
        <dbReference type="EMBL" id="TCK68088.1"/>
    </source>
</evidence>